<organism evidence="1 2">
    <name type="scientific">Panagrolaimus davidi</name>
    <dbReference type="NCBI Taxonomy" id="227884"/>
    <lineage>
        <taxon>Eukaryota</taxon>
        <taxon>Metazoa</taxon>
        <taxon>Ecdysozoa</taxon>
        <taxon>Nematoda</taxon>
        <taxon>Chromadorea</taxon>
        <taxon>Rhabditida</taxon>
        <taxon>Tylenchina</taxon>
        <taxon>Panagrolaimomorpha</taxon>
        <taxon>Panagrolaimoidea</taxon>
        <taxon>Panagrolaimidae</taxon>
        <taxon>Panagrolaimus</taxon>
    </lineage>
</organism>
<dbReference type="Proteomes" id="UP000887578">
    <property type="component" value="Unplaced"/>
</dbReference>
<accession>A0A914PYF0</accession>
<protein>
    <submittedName>
        <fullName evidence="2">Uncharacterized protein</fullName>
    </submittedName>
</protein>
<evidence type="ECO:0000313" key="1">
    <source>
        <dbReference type="Proteomes" id="UP000887578"/>
    </source>
</evidence>
<reference evidence="2" key="1">
    <citation type="submission" date="2022-11" db="UniProtKB">
        <authorList>
            <consortium name="WormBaseParasite"/>
        </authorList>
    </citation>
    <scope>IDENTIFICATION</scope>
</reference>
<proteinExistence type="predicted"/>
<dbReference type="WBParaSite" id="PDA_v2.g21469.t1">
    <property type="protein sequence ID" value="PDA_v2.g21469.t1"/>
    <property type="gene ID" value="PDA_v2.g21469"/>
</dbReference>
<name>A0A914PYF0_9BILA</name>
<keyword evidence="1" id="KW-1185">Reference proteome</keyword>
<sequence length="131" mass="14735">MLSKIWISRTSKGELNILAGERASKVASIELESLSSYIDIILSAMIYIFEIPPATAVFMTFNDAFSDPIVITYPFKTIVTSPLYGSNSDIITSVPYLVYDIHKSSARFSLLQYDIPSEMEYYIIADGMRIK</sequence>
<evidence type="ECO:0000313" key="2">
    <source>
        <dbReference type="WBParaSite" id="PDA_v2.g21469.t1"/>
    </source>
</evidence>
<dbReference type="AlphaFoldDB" id="A0A914PYF0"/>